<keyword evidence="5" id="KW-1185">Reference proteome</keyword>
<dbReference type="PANTHER" id="PTHR48081">
    <property type="entry name" value="AB HYDROLASE SUPERFAMILY PROTEIN C4A8.06C"/>
    <property type="match status" value="1"/>
</dbReference>
<dbReference type="InterPro" id="IPR050300">
    <property type="entry name" value="GDXG_lipolytic_enzyme"/>
</dbReference>
<protein>
    <submittedName>
        <fullName evidence="4">Alpha/beta hydrolase family protein</fullName>
    </submittedName>
</protein>
<evidence type="ECO:0000313" key="4">
    <source>
        <dbReference type="EMBL" id="SFB92636.1"/>
    </source>
</evidence>
<dbReference type="InterPro" id="IPR049492">
    <property type="entry name" value="BD-FAE-like_dom"/>
</dbReference>
<dbReference type="InterPro" id="IPR029058">
    <property type="entry name" value="AB_hydrolase_fold"/>
</dbReference>
<evidence type="ECO:0000256" key="1">
    <source>
        <dbReference type="ARBA" id="ARBA00022801"/>
    </source>
</evidence>
<keyword evidence="2" id="KW-0732">Signal</keyword>
<sequence length="302" mass="34130">MHLNMKRILFGAILFLSLQVSAQQHFTDSIYKIKARKTLTYAEKDGQELYLDVYEPENSFKNRPVFIFMHGGGFGFGSPRNEDEVKLAKIAASYGYVAVQISYRLTRKDQSFGCDFEAEGKIETFKLAAEDFLDAVNFMISKKDQFKIDPEKMIIGGSSAGAEAVLSAAFNRDLLFKDASKYENLKFKGILSLAGAIVDKRYINKENAIPTVFFHGTADNLVPYATAPHHFCNKDEPGYLILDGSRSLADKLKKLDTSYMLNTFPEAGHEISGIPFDHLQMVFQYFDDVFLKGENQQIEHTF</sequence>
<name>A0A1I1F0W7_9FLAO</name>
<dbReference type="GO" id="GO:0016787">
    <property type="term" value="F:hydrolase activity"/>
    <property type="evidence" value="ECO:0007669"/>
    <property type="project" value="UniProtKB-KW"/>
</dbReference>
<evidence type="ECO:0000259" key="3">
    <source>
        <dbReference type="Pfam" id="PF20434"/>
    </source>
</evidence>
<proteinExistence type="predicted"/>
<dbReference type="Gene3D" id="3.40.50.1820">
    <property type="entry name" value="alpha/beta hydrolase"/>
    <property type="match status" value="1"/>
</dbReference>
<evidence type="ECO:0000313" key="5">
    <source>
        <dbReference type="Proteomes" id="UP000199438"/>
    </source>
</evidence>
<dbReference type="STRING" id="1334022.SAMN04487907_1011208"/>
<feature type="domain" description="BD-FAE-like" evidence="3">
    <location>
        <begin position="51"/>
        <end position="194"/>
    </location>
</feature>
<dbReference type="AlphaFoldDB" id="A0A1I1F0W7"/>
<dbReference type="SUPFAM" id="SSF53474">
    <property type="entry name" value="alpha/beta-Hydrolases"/>
    <property type="match status" value="1"/>
</dbReference>
<feature type="signal peptide" evidence="2">
    <location>
        <begin position="1"/>
        <end position="22"/>
    </location>
</feature>
<dbReference type="Pfam" id="PF20434">
    <property type="entry name" value="BD-FAE"/>
    <property type="match status" value="1"/>
</dbReference>
<feature type="chain" id="PRO_5011594676" evidence="2">
    <location>
        <begin position="23"/>
        <end position="302"/>
    </location>
</feature>
<reference evidence="5" key="1">
    <citation type="submission" date="2016-10" db="EMBL/GenBank/DDBJ databases">
        <authorList>
            <person name="Varghese N."/>
            <person name="Submissions S."/>
        </authorList>
    </citation>
    <scope>NUCLEOTIDE SEQUENCE [LARGE SCALE GENOMIC DNA]</scope>
    <source>
        <strain evidence="5">DSM 24499</strain>
    </source>
</reference>
<evidence type="ECO:0000256" key="2">
    <source>
        <dbReference type="SAM" id="SignalP"/>
    </source>
</evidence>
<gene>
    <name evidence="4" type="ORF">SAMN04487907_1011208</name>
</gene>
<dbReference type="EMBL" id="FOKV01000001">
    <property type="protein sequence ID" value="SFB92636.1"/>
    <property type="molecule type" value="Genomic_DNA"/>
</dbReference>
<organism evidence="4 5">
    <name type="scientific">Zunongwangia mangrovi</name>
    <dbReference type="NCBI Taxonomy" id="1334022"/>
    <lineage>
        <taxon>Bacteria</taxon>
        <taxon>Pseudomonadati</taxon>
        <taxon>Bacteroidota</taxon>
        <taxon>Flavobacteriia</taxon>
        <taxon>Flavobacteriales</taxon>
        <taxon>Flavobacteriaceae</taxon>
        <taxon>Zunongwangia</taxon>
    </lineage>
</organism>
<keyword evidence="1 4" id="KW-0378">Hydrolase</keyword>
<accession>A0A1I1F0W7</accession>
<dbReference type="Proteomes" id="UP000199438">
    <property type="component" value="Unassembled WGS sequence"/>
</dbReference>